<dbReference type="Proteomes" id="UP000196710">
    <property type="component" value="Chromosome"/>
</dbReference>
<reference evidence="3" key="2">
    <citation type="submission" date="2017-05" db="EMBL/GenBank/DDBJ databases">
        <title>Improved OligoMM genomes.</title>
        <authorList>
            <person name="Garzetti D."/>
        </authorList>
    </citation>
    <scope>NUCLEOTIDE SEQUENCE [LARGE SCALE GENOMIC DNA]</scope>
    <source>
        <strain evidence="3">KB18</strain>
    </source>
</reference>
<evidence type="ECO:0000313" key="4">
    <source>
        <dbReference type="Proteomes" id="UP000596035"/>
    </source>
</evidence>
<organism evidence="2 4">
    <name type="scientific">Acutalibacter muris</name>
    <dbReference type="NCBI Taxonomy" id="1796620"/>
    <lineage>
        <taxon>Bacteria</taxon>
        <taxon>Bacillati</taxon>
        <taxon>Bacillota</taxon>
        <taxon>Clostridia</taxon>
        <taxon>Eubacteriales</taxon>
        <taxon>Acutalibacteraceae</taxon>
        <taxon>Acutalibacter</taxon>
    </lineage>
</organism>
<dbReference type="RefSeq" id="WP_066535217.1">
    <property type="nucleotide sequence ID" value="NZ_CP021422.1"/>
</dbReference>
<sequence>MSLRATAAMLKLLRFIILLRRIDNMYKQSMNVAKGVGLGLLTGAAVAAIGAKAMNGGSHKRAAHMKKNASRAIHTVGDMLGDMEKMLR</sequence>
<proteinExistence type="predicted"/>
<keyword evidence="3" id="KW-1185">Reference proteome</keyword>
<dbReference type="KEGG" id="amur:ADH66_04385"/>
<dbReference type="EMBL" id="CP021422">
    <property type="protein sequence ID" value="ASB39957.1"/>
    <property type="molecule type" value="Genomic_DNA"/>
</dbReference>
<gene>
    <name evidence="1" type="ORF">ADH66_04385</name>
    <name evidence="2" type="ORF">I5Q82_14450</name>
</gene>
<name>A0A1Z2XNF6_9FIRM</name>
<evidence type="ECO:0000313" key="1">
    <source>
        <dbReference type="EMBL" id="ASB39957.1"/>
    </source>
</evidence>
<evidence type="ECO:0008006" key="5">
    <source>
        <dbReference type="Google" id="ProtNLM"/>
    </source>
</evidence>
<accession>A0A1Z2XNF6</accession>
<dbReference type="AlphaFoldDB" id="A0A1Z2XNF6"/>
<reference evidence="1" key="1">
    <citation type="journal article" date="2017" name="Genome Announc.">
        <title>High-Quality Whole-Genome Sequences of the Oligo-Mouse-Microbiota Bacterial Community.</title>
        <authorList>
            <person name="Garzetti D."/>
            <person name="Brugiroux S."/>
            <person name="Bunk B."/>
            <person name="Pukall R."/>
            <person name="McCoy K.D."/>
            <person name="Macpherson A.J."/>
            <person name="Stecher B."/>
        </authorList>
    </citation>
    <scope>NUCLEOTIDE SEQUENCE</scope>
    <source>
        <strain evidence="1">KB18</strain>
    </source>
</reference>
<reference evidence="2 4" key="3">
    <citation type="submission" date="2020-11" db="EMBL/GenBank/DDBJ databases">
        <title>Closed and high quality bacterial genomes of the OMM12 community.</title>
        <authorList>
            <person name="Marbouty M."/>
            <person name="Lamy-Besnier Q."/>
            <person name="Debarbieux L."/>
            <person name="Koszul R."/>
        </authorList>
    </citation>
    <scope>NUCLEOTIDE SEQUENCE [LARGE SCALE GENOMIC DNA]</scope>
    <source>
        <strain evidence="2 4">KB18</strain>
    </source>
</reference>
<evidence type="ECO:0000313" key="3">
    <source>
        <dbReference type="Proteomes" id="UP000196710"/>
    </source>
</evidence>
<dbReference type="EMBL" id="CP065321">
    <property type="protein sequence ID" value="QQR29245.1"/>
    <property type="molecule type" value="Genomic_DNA"/>
</dbReference>
<dbReference type="Proteomes" id="UP000596035">
    <property type="component" value="Chromosome"/>
</dbReference>
<protein>
    <recommendedName>
        <fullName evidence="5">YtxH domain-containing protein</fullName>
    </recommendedName>
</protein>
<evidence type="ECO:0000313" key="2">
    <source>
        <dbReference type="EMBL" id="QQR29245.1"/>
    </source>
</evidence>